<dbReference type="InterPro" id="IPR002934">
    <property type="entry name" value="Polymerase_NTP_transf_dom"/>
</dbReference>
<accession>A0A498Q863</accession>
<gene>
    <name evidence="7" type="ORF">LAUMK13_03427</name>
</gene>
<dbReference type="InterPro" id="IPR000055">
    <property type="entry name" value="Restrct_endonuc_typeI_TRD"/>
</dbReference>
<evidence type="ECO:0000256" key="3">
    <source>
        <dbReference type="ARBA" id="ARBA00023125"/>
    </source>
</evidence>
<comment type="similarity">
    <text evidence="1">Belongs to the type-I restriction system S methylase family.</text>
</comment>
<reference evidence="7 8" key="1">
    <citation type="submission" date="2018-09" db="EMBL/GenBank/DDBJ databases">
        <authorList>
            <person name="Tagini F."/>
        </authorList>
    </citation>
    <scope>NUCLEOTIDE SEQUENCE [LARGE SCALE GENOMIC DNA]</scope>
    <source>
        <strain evidence="7 8">MK13</strain>
    </source>
</reference>
<evidence type="ECO:0000256" key="1">
    <source>
        <dbReference type="ARBA" id="ARBA00010923"/>
    </source>
</evidence>
<keyword evidence="2" id="KW-0680">Restriction system</keyword>
<evidence type="ECO:0000259" key="5">
    <source>
        <dbReference type="Pfam" id="PF01420"/>
    </source>
</evidence>
<dbReference type="GO" id="GO:0003677">
    <property type="term" value="F:DNA binding"/>
    <property type="evidence" value="ECO:0007669"/>
    <property type="project" value="UniProtKB-KW"/>
</dbReference>
<organism evidence="7 8">
    <name type="scientific">Mycobacterium innocens</name>
    <dbReference type="NCBI Taxonomy" id="2341083"/>
    <lineage>
        <taxon>Bacteria</taxon>
        <taxon>Bacillati</taxon>
        <taxon>Actinomycetota</taxon>
        <taxon>Actinomycetes</taxon>
        <taxon>Mycobacteriales</taxon>
        <taxon>Mycobacteriaceae</taxon>
        <taxon>Mycobacterium</taxon>
    </lineage>
</organism>
<proteinExistence type="inferred from homology"/>
<dbReference type="Proteomes" id="UP000267289">
    <property type="component" value="Unassembled WGS sequence"/>
</dbReference>
<dbReference type="Pfam" id="PF01420">
    <property type="entry name" value="Methylase_S"/>
    <property type="match status" value="1"/>
</dbReference>
<dbReference type="GO" id="GO:0009307">
    <property type="term" value="P:DNA restriction-modification system"/>
    <property type="evidence" value="ECO:0007669"/>
    <property type="project" value="UniProtKB-KW"/>
</dbReference>
<dbReference type="AlphaFoldDB" id="A0A498Q863"/>
<dbReference type="InterPro" id="IPR043519">
    <property type="entry name" value="NT_sf"/>
</dbReference>
<dbReference type="CDD" id="cd05403">
    <property type="entry name" value="NT_KNTase_like"/>
    <property type="match status" value="1"/>
</dbReference>
<dbReference type="InterPro" id="IPR044946">
    <property type="entry name" value="Restrct_endonuc_typeI_TRD_sf"/>
</dbReference>
<dbReference type="PANTHER" id="PTHR43140">
    <property type="entry name" value="TYPE-1 RESTRICTION ENZYME ECOKI SPECIFICITY PROTEIN"/>
    <property type="match status" value="1"/>
</dbReference>
<dbReference type="InterPro" id="IPR051212">
    <property type="entry name" value="Type-I_RE_S_subunit"/>
</dbReference>
<dbReference type="Gene3D" id="3.30.460.10">
    <property type="entry name" value="Beta Polymerase, domain 2"/>
    <property type="match status" value="1"/>
</dbReference>
<dbReference type="Gene3D" id="3.90.220.20">
    <property type="entry name" value="DNA methylase specificity domains"/>
    <property type="match status" value="2"/>
</dbReference>
<dbReference type="RefSeq" id="WP_122508798.1">
    <property type="nucleotide sequence ID" value="NZ_UPHQ01000174.1"/>
</dbReference>
<evidence type="ECO:0000313" key="8">
    <source>
        <dbReference type="Proteomes" id="UP000267289"/>
    </source>
</evidence>
<name>A0A498Q863_9MYCO</name>
<protein>
    <recommendedName>
        <fullName evidence="9">Type I restriction modification DNA specificity domain-containing protein</fullName>
    </recommendedName>
</protein>
<feature type="domain" description="Polymerase nucleotidyl transferase" evidence="6">
    <location>
        <begin position="443"/>
        <end position="523"/>
    </location>
</feature>
<evidence type="ECO:0000256" key="2">
    <source>
        <dbReference type="ARBA" id="ARBA00022747"/>
    </source>
</evidence>
<evidence type="ECO:0008006" key="9">
    <source>
        <dbReference type="Google" id="ProtNLM"/>
    </source>
</evidence>
<feature type="domain" description="Type I restriction modification DNA specificity" evidence="5">
    <location>
        <begin position="47"/>
        <end position="170"/>
    </location>
</feature>
<dbReference type="SUPFAM" id="SSF81301">
    <property type="entry name" value="Nucleotidyltransferase"/>
    <property type="match status" value="1"/>
</dbReference>
<dbReference type="OrthoDB" id="9803128at2"/>
<dbReference type="GO" id="GO:0016779">
    <property type="term" value="F:nucleotidyltransferase activity"/>
    <property type="evidence" value="ECO:0007669"/>
    <property type="project" value="InterPro"/>
</dbReference>
<evidence type="ECO:0000256" key="4">
    <source>
        <dbReference type="ARBA" id="ARBA00038652"/>
    </source>
</evidence>
<sequence>MELARYPAYTAYDRPTFDELPAHWDVVRGRHLVRIRTGSGDTVDAVPNGAYPFYVRSDAPLRSDRWEFDTTAVLTAGDGAGVAKVFHLVYGRFMAHQRVYVLDGFGRVTPRFFYFAFSSAFHLMALDGSARSTVDSVRRAMIADMPFPVPPLDEQLAITDYLDRETARIDTLIDEQQRLIEMLRERRNATATSELGARVGIGERLKWCLVELDIRASEVSAVLPLMSVSIDWGVRRRDEVTGDEARAADLSNYKVCRRGDLVINRMRAFQEALGLAPEDGIVSPDCAVLRPAPQIDGEWLAAAMKTDRFVSEMSSRIKGIGSADLGSARTPRINIRDLCDIRLDIPEAEVQANEIGRLRRATEDIDTLIAETERFIELARERRSALITAAVTGQIDVSGTCRLMLALLRTWATALSTPARAVRQNMQVEVIAVHEVVESKRHQIQELCRQLSVRRLDVFGSAVSDSFDIDTSDVDVLVEFEAGPDFDHYFALKEGLEKIIGRPVDVVTLSGLANPYFKQRVMQTREPIYAA</sequence>
<evidence type="ECO:0000259" key="6">
    <source>
        <dbReference type="Pfam" id="PF01909"/>
    </source>
</evidence>
<keyword evidence="8" id="KW-1185">Reference proteome</keyword>
<dbReference type="SUPFAM" id="SSF116734">
    <property type="entry name" value="DNA methylase specificity domain"/>
    <property type="match status" value="2"/>
</dbReference>
<comment type="subunit">
    <text evidence="4">The methyltransferase is composed of M and S polypeptides.</text>
</comment>
<dbReference type="EMBL" id="UPHQ01000174">
    <property type="protein sequence ID" value="VBA41169.1"/>
    <property type="molecule type" value="Genomic_DNA"/>
</dbReference>
<evidence type="ECO:0000313" key="7">
    <source>
        <dbReference type="EMBL" id="VBA41169.1"/>
    </source>
</evidence>
<dbReference type="PANTHER" id="PTHR43140:SF1">
    <property type="entry name" value="TYPE I RESTRICTION ENZYME ECOKI SPECIFICITY SUBUNIT"/>
    <property type="match status" value="1"/>
</dbReference>
<dbReference type="Pfam" id="PF01909">
    <property type="entry name" value="NTP_transf_2"/>
    <property type="match status" value="1"/>
</dbReference>
<keyword evidence="3" id="KW-0238">DNA-binding</keyword>